<proteinExistence type="predicted"/>
<dbReference type="STRING" id="234267.Acid_4720"/>
<evidence type="ECO:0000256" key="1">
    <source>
        <dbReference type="SAM" id="Phobius"/>
    </source>
</evidence>
<evidence type="ECO:0000313" key="2">
    <source>
        <dbReference type="EMBL" id="ABJ85679.1"/>
    </source>
</evidence>
<feature type="transmembrane region" description="Helical" evidence="1">
    <location>
        <begin position="156"/>
        <end position="176"/>
    </location>
</feature>
<sequence precursor="true">MKRPPVLAAWLVRMACPARDLPYVLGDLDAEFELRGGPVRWYWRQALRSAGELATMGMRRSDWEYSLAAVFLASAAPAVLMESWWSFVLSQVPLKADAARHSDFAVMSLALTAVLALCAGTLCTRRGLRLAVPVAWLFVLLGQAAVHNIVPAWFCGASLATVALALAAGAWVRHIFDKPSGGRFA</sequence>
<keyword evidence="1" id="KW-1133">Transmembrane helix</keyword>
<dbReference type="InParanoid" id="Q01XD6"/>
<reference evidence="2" key="1">
    <citation type="submission" date="2006-10" db="EMBL/GenBank/DDBJ databases">
        <title>Complete sequence of Solibacter usitatus Ellin6076.</title>
        <authorList>
            <consortium name="US DOE Joint Genome Institute"/>
            <person name="Copeland A."/>
            <person name="Lucas S."/>
            <person name="Lapidus A."/>
            <person name="Barry K."/>
            <person name="Detter J.C."/>
            <person name="Glavina del Rio T."/>
            <person name="Hammon N."/>
            <person name="Israni S."/>
            <person name="Dalin E."/>
            <person name="Tice H."/>
            <person name="Pitluck S."/>
            <person name="Thompson L.S."/>
            <person name="Brettin T."/>
            <person name="Bruce D."/>
            <person name="Han C."/>
            <person name="Tapia R."/>
            <person name="Gilna P."/>
            <person name="Schmutz J."/>
            <person name="Larimer F."/>
            <person name="Land M."/>
            <person name="Hauser L."/>
            <person name="Kyrpides N."/>
            <person name="Mikhailova N."/>
            <person name="Janssen P.H."/>
            <person name="Kuske C.R."/>
            <person name="Richardson P."/>
        </authorList>
    </citation>
    <scope>NUCLEOTIDE SEQUENCE</scope>
    <source>
        <strain evidence="2">Ellin6076</strain>
    </source>
</reference>
<keyword evidence="1" id="KW-0812">Transmembrane</keyword>
<gene>
    <name evidence="2" type="ordered locus">Acid_4720</name>
</gene>
<organism evidence="2">
    <name type="scientific">Solibacter usitatus (strain Ellin6076)</name>
    <dbReference type="NCBI Taxonomy" id="234267"/>
    <lineage>
        <taxon>Bacteria</taxon>
        <taxon>Pseudomonadati</taxon>
        <taxon>Acidobacteriota</taxon>
        <taxon>Terriglobia</taxon>
        <taxon>Bryobacterales</taxon>
        <taxon>Solibacteraceae</taxon>
        <taxon>Candidatus Solibacter</taxon>
    </lineage>
</organism>
<keyword evidence="1" id="KW-0472">Membrane</keyword>
<dbReference type="AlphaFoldDB" id="Q01XD6"/>
<name>Q01XD6_SOLUE</name>
<dbReference type="EMBL" id="CP000473">
    <property type="protein sequence ID" value="ABJ85679.1"/>
    <property type="molecule type" value="Genomic_DNA"/>
</dbReference>
<protein>
    <submittedName>
        <fullName evidence="2">Uncharacterized protein</fullName>
    </submittedName>
</protein>
<feature type="transmembrane region" description="Helical" evidence="1">
    <location>
        <begin position="104"/>
        <end position="123"/>
    </location>
</feature>
<dbReference type="HOGENOM" id="CLU_1460372_0_0_0"/>
<feature type="transmembrane region" description="Helical" evidence="1">
    <location>
        <begin position="65"/>
        <end position="84"/>
    </location>
</feature>
<feature type="transmembrane region" description="Helical" evidence="1">
    <location>
        <begin position="130"/>
        <end position="150"/>
    </location>
</feature>
<accession>Q01XD6</accession>
<dbReference type="KEGG" id="sus:Acid_4720"/>